<evidence type="ECO:0000313" key="1">
    <source>
        <dbReference type="EMBL" id="XCG51996.1"/>
    </source>
</evidence>
<gene>
    <name evidence="1" type="ORF">ABVK50_29500</name>
</gene>
<dbReference type="AlphaFoldDB" id="A0AAU8CYU8"/>
<protein>
    <submittedName>
        <fullName evidence="1">Uncharacterized protein</fullName>
    </submittedName>
</protein>
<geneLocation type="plasmid" evidence="1">
    <name>pMk2240B</name>
</geneLocation>
<sequence>MKIRYISQEGPDFCVYKDSLGYDLEEINTYPGRVPIVRYPFPHFDMAAAIEARNWFLLQVERDHHPDVLIERTQRTRARQECIGR</sequence>
<reference evidence="1" key="1">
    <citation type="submission" date="2024-06" db="EMBL/GenBank/DDBJ databases">
        <title>Mesorhizobium karijinii sp. nov., a symbiont of the iconic Swainsona formosa from arid Australia.</title>
        <authorList>
            <person name="Hill Y.J."/>
            <person name="Watkin E.L.J."/>
            <person name="O'Hara G.W."/>
            <person name="Terpolilli J."/>
            <person name="Tye M.L."/>
            <person name="Kohlmeier M.G."/>
        </authorList>
    </citation>
    <scope>NUCLEOTIDE SEQUENCE</scope>
    <source>
        <strain evidence="1">WSM2240</strain>
        <plasmid evidence="1">pMk2240B</plasmid>
    </source>
</reference>
<accession>A0AAU8CYU8</accession>
<organism evidence="1">
    <name type="scientific">Mesorhizobium sp. WSM2240</name>
    <dbReference type="NCBI Taxonomy" id="3228851"/>
    <lineage>
        <taxon>Bacteria</taxon>
        <taxon>Pseudomonadati</taxon>
        <taxon>Pseudomonadota</taxon>
        <taxon>Alphaproteobacteria</taxon>
        <taxon>Hyphomicrobiales</taxon>
        <taxon>Phyllobacteriaceae</taxon>
        <taxon>Mesorhizobium</taxon>
    </lineage>
</organism>
<proteinExistence type="predicted"/>
<dbReference type="EMBL" id="CP159255">
    <property type="protein sequence ID" value="XCG51996.1"/>
    <property type="molecule type" value="Genomic_DNA"/>
</dbReference>
<name>A0AAU8CYU8_9HYPH</name>
<keyword evidence="1" id="KW-0614">Plasmid</keyword>